<feature type="chain" id="PRO_5005891323" evidence="1">
    <location>
        <begin position="24"/>
        <end position="78"/>
    </location>
</feature>
<proteinExistence type="predicted"/>
<organism evidence="2 3">
    <name type="scientific">Parastrongyloides trichosuri</name>
    <name type="common">Possum-specific nematode worm</name>
    <dbReference type="NCBI Taxonomy" id="131310"/>
    <lineage>
        <taxon>Eukaryota</taxon>
        <taxon>Metazoa</taxon>
        <taxon>Ecdysozoa</taxon>
        <taxon>Nematoda</taxon>
        <taxon>Chromadorea</taxon>
        <taxon>Rhabditida</taxon>
        <taxon>Tylenchina</taxon>
        <taxon>Panagrolaimomorpha</taxon>
        <taxon>Strongyloidoidea</taxon>
        <taxon>Strongyloididae</taxon>
        <taxon>Parastrongyloides</taxon>
    </lineage>
</organism>
<sequence>MKSVSIVAIVIGIILAMSLTSNAHWGGGYGGYGGYGGGWRGGYGGGWRGGYGGYPRWGGGYGGGWRGGYGGYYGGWGK</sequence>
<protein>
    <submittedName>
        <fullName evidence="3">Uncharacterized protein</fullName>
    </submittedName>
</protein>
<evidence type="ECO:0000313" key="3">
    <source>
        <dbReference type="WBParaSite" id="PTRK_0000388300.1"/>
    </source>
</evidence>
<keyword evidence="1" id="KW-0732">Signal</keyword>
<dbReference type="AlphaFoldDB" id="A0A0N4Z992"/>
<keyword evidence="2" id="KW-1185">Reference proteome</keyword>
<dbReference type="WBParaSite" id="PTRK_0000388300.1">
    <property type="protein sequence ID" value="PTRK_0000388300.1"/>
    <property type="gene ID" value="PTRK_0000388300"/>
</dbReference>
<feature type="signal peptide" evidence="1">
    <location>
        <begin position="1"/>
        <end position="23"/>
    </location>
</feature>
<dbReference type="Proteomes" id="UP000038045">
    <property type="component" value="Unplaced"/>
</dbReference>
<accession>A0A0N4Z992</accession>
<evidence type="ECO:0000256" key="1">
    <source>
        <dbReference type="SAM" id="SignalP"/>
    </source>
</evidence>
<name>A0A0N4Z992_PARTI</name>
<reference evidence="3" key="1">
    <citation type="submission" date="2017-02" db="UniProtKB">
        <authorList>
            <consortium name="WormBaseParasite"/>
        </authorList>
    </citation>
    <scope>IDENTIFICATION</scope>
</reference>
<evidence type="ECO:0000313" key="2">
    <source>
        <dbReference type="Proteomes" id="UP000038045"/>
    </source>
</evidence>